<gene>
    <name evidence="2" type="ORF">Q8F55_003351</name>
</gene>
<sequence length="615" mass="65785">MESFWAASPPPPPLARDPAPFFTPPTSPPYYSPYGSAHPSPVYSPPAMPAPSAAQSPTASLPIPRPLLSDAPTPLPSVRDGGPPNPTLAFCTPTLSTATWYQLAGTPLLLCTHCHATRVAGSPLAASFTQLQAKGACAFTTPRLKALLAAAARSSPAVLTEFVARRHAVGKCPGAGSDTPGYQVPSSPGLQACEACYQDVVLASPFASNFAPAPKPAPCAFASPGIQRAFTTLSETVDGWAEFLGACARRLALPACDGGSIPASSSGWYTTRQAIHGLVLCEACHADRVAYTRFSAEFVPFPSGAGNWSCDMHGATLAAWTFAVRHGEFADWWRAAERISLARPCDGTLHVDEWYGLADADVDLCAAHHAVVEVMGLARYFSPRSPGQSRACDLSDHAQRVDHWTTFLLEALATGVWAPLAEHARVLSTLPLCPRRKAIENATWYGWADLLICPDCWVSFASGTKLAGMVQLCGFHRTERAICSLYSESMRDAWTNACISGDVTSLLGYSASRAQVYWATIPRIEMIIANAQRQQRQRMVAGRMGSQYRLMQGMTLGNATLPTHAAGQYGGGALGWHQTPYGATAAAYEQQMPPPFVSGGKEEVAFLEKEWQKVE</sequence>
<dbReference type="EMBL" id="JBBXJM010000003">
    <property type="protein sequence ID" value="KAL1409369.1"/>
    <property type="molecule type" value="Genomic_DNA"/>
</dbReference>
<organism evidence="2 3">
    <name type="scientific">Vanrija albida</name>
    <dbReference type="NCBI Taxonomy" id="181172"/>
    <lineage>
        <taxon>Eukaryota</taxon>
        <taxon>Fungi</taxon>
        <taxon>Dikarya</taxon>
        <taxon>Basidiomycota</taxon>
        <taxon>Agaricomycotina</taxon>
        <taxon>Tremellomycetes</taxon>
        <taxon>Trichosporonales</taxon>
        <taxon>Trichosporonaceae</taxon>
        <taxon>Vanrija</taxon>
    </lineage>
</organism>
<proteinExistence type="predicted"/>
<evidence type="ECO:0008006" key="4">
    <source>
        <dbReference type="Google" id="ProtNLM"/>
    </source>
</evidence>
<feature type="compositionally biased region" description="Low complexity" evidence="1">
    <location>
        <begin position="50"/>
        <end position="62"/>
    </location>
</feature>
<evidence type="ECO:0000313" key="2">
    <source>
        <dbReference type="EMBL" id="KAL1409369.1"/>
    </source>
</evidence>
<dbReference type="GeneID" id="95984394"/>
<feature type="compositionally biased region" description="Pro residues" evidence="1">
    <location>
        <begin position="8"/>
        <end position="22"/>
    </location>
</feature>
<evidence type="ECO:0000256" key="1">
    <source>
        <dbReference type="SAM" id="MobiDB-lite"/>
    </source>
</evidence>
<accession>A0ABR3Q3S6</accession>
<dbReference type="Proteomes" id="UP001565368">
    <property type="component" value="Unassembled WGS sequence"/>
</dbReference>
<keyword evidence="3" id="KW-1185">Reference proteome</keyword>
<protein>
    <recommendedName>
        <fullName evidence="4">Integral membrane protein</fullName>
    </recommendedName>
</protein>
<evidence type="ECO:0000313" key="3">
    <source>
        <dbReference type="Proteomes" id="UP001565368"/>
    </source>
</evidence>
<name>A0ABR3Q3S6_9TREE</name>
<feature type="region of interest" description="Disordered" evidence="1">
    <location>
        <begin position="1"/>
        <end position="22"/>
    </location>
</feature>
<dbReference type="RefSeq" id="XP_069209313.1">
    <property type="nucleotide sequence ID" value="XM_069351895.1"/>
</dbReference>
<reference evidence="2 3" key="1">
    <citation type="submission" date="2023-08" db="EMBL/GenBank/DDBJ databases">
        <title>Annotated Genome Sequence of Vanrija albida AlHP1.</title>
        <authorList>
            <person name="Herzog R."/>
        </authorList>
    </citation>
    <scope>NUCLEOTIDE SEQUENCE [LARGE SCALE GENOMIC DNA]</scope>
    <source>
        <strain evidence="2 3">AlHP1</strain>
    </source>
</reference>
<comment type="caution">
    <text evidence="2">The sequence shown here is derived from an EMBL/GenBank/DDBJ whole genome shotgun (WGS) entry which is preliminary data.</text>
</comment>
<feature type="region of interest" description="Disordered" evidence="1">
    <location>
        <begin position="42"/>
        <end position="82"/>
    </location>
</feature>